<dbReference type="PANTHER" id="PTHR34700:SF8">
    <property type="entry name" value="POTASSIUM BINDING PROTEIN KBP"/>
    <property type="match status" value="1"/>
</dbReference>
<dbReference type="RefSeq" id="WP_163963455.1">
    <property type="nucleotide sequence ID" value="NZ_JAAIVB010000038.1"/>
</dbReference>
<dbReference type="InterPro" id="IPR036779">
    <property type="entry name" value="LysM_dom_sf"/>
</dbReference>
<dbReference type="Gene3D" id="3.10.350.10">
    <property type="entry name" value="LysM domain"/>
    <property type="match status" value="1"/>
</dbReference>
<dbReference type="Pfam" id="PF01476">
    <property type="entry name" value="LysM"/>
    <property type="match status" value="1"/>
</dbReference>
<proteinExistence type="predicted"/>
<dbReference type="NCBIfam" id="NF008399">
    <property type="entry name" value="PRK11198.1"/>
    <property type="match status" value="1"/>
</dbReference>
<dbReference type="InterPro" id="IPR052196">
    <property type="entry name" value="Bact_Kbp"/>
</dbReference>
<organism evidence="7 8">
    <name type="scientific">Noviherbaspirillum galbum</name>
    <dbReference type="NCBI Taxonomy" id="2709383"/>
    <lineage>
        <taxon>Bacteria</taxon>
        <taxon>Pseudomonadati</taxon>
        <taxon>Pseudomonadota</taxon>
        <taxon>Betaproteobacteria</taxon>
        <taxon>Burkholderiales</taxon>
        <taxon>Oxalobacteraceae</taxon>
        <taxon>Noviherbaspirillum</taxon>
    </lineage>
</organism>
<reference evidence="7 8" key="1">
    <citation type="submission" date="2020-02" db="EMBL/GenBank/DDBJ databases">
        <authorList>
            <person name="Kim M.K."/>
        </authorList>
    </citation>
    <scope>NUCLEOTIDE SEQUENCE [LARGE SCALE GENOMIC DNA]</scope>
    <source>
        <strain evidence="7 8">17J57-3</strain>
    </source>
</reference>
<dbReference type="Proteomes" id="UP000482155">
    <property type="component" value="Unassembled WGS sequence"/>
</dbReference>
<evidence type="ECO:0000259" key="6">
    <source>
        <dbReference type="PROSITE" id="PS51782"/>
    </source>
</evidence>
<dbReference type="PROSITE" id="PS50914">
    <property type="entry name" value="BON"/>
    <property type="match status" value="1"/>
</dbReference>
<evidence type="ECO:0000259" key="5">
    <source>
        <dbReference type="PROSITE" id="PS50914"/>
    </source>
</evidence>
<accession>A0A6B3SM36</accession>
<evidence type="ECO:0000313" key="7">
    <source>
        <dbReference type="EMBL" id="NEX61833.1"/>
    </source>
</evidence>
<dbReference type="InterPro" id="IPR018392">
    <property type="entry name" value="LysM"/>
</dbReference>
<dbReference type="FunFam" id="3.10.350.10:FF:000001">
    <property type="entry name" value="Peptidoglycan-binding protein LysM"/>
    <property type="match status" value="1"/>
</dbReference>
<evidence type="ECO:0000313" key="8">
    <source>
        <dbReference type="Proteomes" id="UP000482155"/>
    </source>
</evidence>
<feature type="domain" description="BON" evidence="5">
    <location>
        <begin position="39"/>
        <end position="108"/>
    </location>
</feature>
<gene>
    <name evidence="7" type="primary">lysM</name>
    <name evidence="7" type="ORF">G3574_12145</name>
</gene>
<evidence type="ECO:0000256" key="4">
    <source>
        <dbReference type="SAM" id="MobiDB-lite"/>
    </source>
</evidence>
<evidence type="ECO:0000256" key="1">
    <source>
        <dbReference type="ARBA" id="ARBA00004496"/>
    </source>
</evidence>
<dbReference type="CDD" id="cd00118">
    <property type="entry name" value="LysM"/>
    <property type="match status" value="1"/>
</dbReference>
<keyword evidence="2" id="KW-0963">Cytoplasm</keyword>
<evidence type="ECO:0000256" key="2">
    <source>
        <dbReference type="ARBA" id="ARBA00022490"/>
    </source>
</evidence>
<dbReference type="SUPFAM" id="SSF54106">
    <property type="entry name" value="LysM domain"/>
    <property type="match status" value="1"/>
</dbReference>
<dbReference type="PANTHER" id="PTHR34700">
    <property type="entry name" value="POTASSIUM BINDING PROTEIN KBP"/>
    <property type="match status" value="1"/>
</dbReference>
<dbReference type="Gene3D" id="3.30.1340.30">
    <property type="match status" value="1"/>
</dbReference>
<evidence type="ECO:0000256" key="3">
    <source>
        <dbReference type="ARBA" id="ARBA00072219"/>
    </source>
</evidence>
<dbReference type="AlphaFoldDB" id="A0A6B3SM36"/>
<dbReference type="SMART" id="SM00257">
    <property type="entry name" value="LysM"/>
    <property type="match status" value="1"/>
</dbReference>
<feature type="region of interest" description="Disordered" evidence="4">
    <location>
        <begin position="15"/>
        <end position="40"/>
    </location>
</feature>
<comment type="caution">
    <text evidence="7">The sequence shown here is derived from an EMBL/GenBank/DDBJ whole genome shotgun (WGS) entry which is preliminary data.</text>
</comment>
<comment type="subcellular location">
    <subcellularLocation>
        <location evidence="1">Cytoplasm</location>
    </subcellularLocation>
</comment>
<feature type="domain" description="LysM" evidence="6">
    <location>
        <begin position="115"/>
        <end position="164"/>
    </location>
</feature>
<keyword evidence="8" id="KW-1185">Reference proteome</keyword>
<sequence>MSLISFLKDAGEKLLHPGQARRNAEEQDIQPSDSEVRSREQEMERAILDYISMQGMSNNGITVKFDHEAASVTISGQVPDQPTREKMVLCCGNVQGVASVNDQLTVAQSGEPESQWYEVKAGDNLSKISREVYGDANKYSAIFEANKPMLTNPDKIYPGQKLRIPKLH</sequence>
<dbReference type="GO" id="GO:0005737">
    <property type="term" value="C:cytoplasm"/>
    <property type="evidence" value="ECO:0007669"/>
    <property type="project" value="UniProtKB-SubCell"/>
</dbReference>
<dbReference type="PROSITE" id="PS51782">
    <property type="entry name" value="LYSM"/>
    <property type="match status" value="1"/>
</dbReference>
<dbReference type="Pfam" id="PF04972">
    <property type="entry name" value="BON"/>
    <property type="match status" value="1"/>
</dbReference>
<name>A0A6B3SM36_9BURK</name>
<protein>
    <recommendedName>
        <fullName evidence="3">Potassium binding protein Kbp</fullName>
    </recommendedName>
</protein>
<dbReference type="EMBL" id="JAAIVB010000038">
    <property type="protein sequence ID" value="NEX61833.1"/>
    <property type="molecule type" value="Genomic_DNA"/>
</dbReference>
<dbReference type="InterPro" id="IPR007055">
    <property type="entry name" value="BON_dom"/>
</dbReference>